<dbReference type="Gene3D" id="3.40.960.10">
    <property type="entry name" value="VSR Endonuclease"/>
    <property type="match status" value="1"/>
</dbReference>
<name>D5L2H4_9VIRU</name>
<evidence type="ECO:0000313" key="1">
    <source>
        <dbReference type="EMBL" id="ADE29233.1"/>
    </source>
</evidence>
<accession>D5L2H4</accession>
<evidence type="ECO:0008006" key="2">
    <source>
        <dbReference type="Google" id="ProtNLM"/>
    </source>
</evidence>
<protein>
    <recommendedName>
        <fullName evidence="2">DUF559 domain-containing protein</fullName>
    </recommendedName>
</protein>
<organism evidence="1">
    <name type="scientific">uncultured virus</name>
    <dbReference type="NCBI Taxonomy" id="340016"/>
    <lineage>
        <taxon>Viruses</taxon>
        <taxon>environmental samples</taxon>
    </lineage>
</organism>
<sequence length="103" mass="11930">MAAKLSNVGQALQLLGFSYVTEHKFHPVRHWRFDYALPQLGIAIEYEGLYSKKSRHTSIKGFREDCRKYNEAALLGWVVIRVTNDMLKSGEVLDYLKKIQNVE</sequence>
<reference evidence="1" key="1">
    <citation type="journal article" date="2010" name="Environ. Microbiol.">
        <title>The metavirome of a hypersaline environment.</title>
        <authorList>
            <person name="Santos F."/>
            <person name="Yarza P."/>
            <person name="Parro V."/>
            <person name="Briones C."/>
            <person name="Anton J."/>
        </authorList>
    </citation>
    <scope>NUCLEOTIDE SEQUENCE</scope>
</reference>
<dbReference type="EMBL" id="GU735238">
    <property type="protein sequence ID" value="ADE29233.1"/>
    <property type="molecule type" value="Genomic_DNA"/>
</dbReference>
<proteinExistence type="predicted"/>